<evidence type="ECO:0000256" key="4">
    <source>
        <dbReference type="ARBA" id="ARBA00022490"/>
    </source>
</evidence>
<feature type="region of interest" description="Disordered" evidence="12">
    <location>
        <begin position="426"/>
        <end position="447"/>
    </location>
</feature>
<feature type="region of interest" description="Disordered" evidence="12">
    <location>
        <begin position="60"/>
        <end position="79"/>
    </location>
</feature>
<feature type="region of interest" description="Disordered" evidence="12">
    <location>
        <begin position="566"/>
        <end position="638"/>
    </location>
</feature>
<organism evidence="14 15">
    <name type="scientific">Mycena pura</name>
    <dbReference type="NCBI Taxonomy" id="153505"/>
    <lineage>
        <taxon>Eukaryota</taxon>
        <taxon>Fungi</taxon>
        <taxon>Dikarya</taxon>
        <taxon>Basidiomycota</taxon>
        <taxon>Agaricomycotina</taxon>
        <taxon>Agaricomycetes</taxon>
        <taxon>Agaricomycetidae</taxon>
        <taxon>Agaricales</taxon>
        <taxon>Marasmiineae</taxon>
        <taxon>Mycenaceae</taxon>
        <taxon>Mycena</taxon>
    </lineage>
</organism>
<dbReference type="Pfam" id="PF03416">
    <property type="entry name" value="Peptidase_C54"/>
    <property type="match status" value="1"/>
</dbReference>
<evidence type="ECO:0000256" key="9">
    <source>
        <dbReference type="ARBA" id="ARBA00023006"/>
    </source>
</evidence>
<dbReference type="GO" id="GO:0000407">
    <property type="term" value="C:phagophore assembly site"/>
    <property type="evidence" value="ECO:0007669"/>
    <property type="project" value="UniProtKB-SubCell"/>
</dbReference>
<dbReference type="GO" id="GO:0019786">
    <property type="term" value="F:protein-phosphatidylethanolamide deconjugating activity"/>
    <property type="evidence" value="ECO:0007669"/>
    <property type="project" value="InterPro"/>
</dbReference>
<keyword evidence="8" id="KW-0653">Protein transport</keyword>
<dbReference type="AlphaFoldDB" id="A0AAD6VCD1"/>
<comment type="similarity">
    <text evidence="2 11">Belongs to the peptidase C54 family.</text>
</comment>
<protein>
    <recommendedName>
        <fullName evidence="11">Cysteine protease</fullName>
        <ecNumber evidence="11">3.4.22.-</ecNumber>
    </recommendedName>
</protein>
<dbReference type="PANTHER" id="PTHR22624">
    <property type="entry name" value="CYSTEINE PROTEASE ATG4"/>
    <property type="match status" value="1"/>
</dbReference>
<dbReference type="Proteomes" id="UP001219525">
    <property type="component" value="Unassembled WGS sequence"/>
</dbReference>
<feature type="compositionally biased region" description="Low complexity" evidence="12">
    <location>
        <begin position="577"/>
        <end position="593"/>
    </location>
</feature>
<keyword evidence="9" id="KW-0072">Autophagy</keyword>
<evidence type="ECO:0000256" key="8">
    <source>
        <dbReference type="ARBA" id="ARBA00022927"/>
    </source>
</evidence>
<dbReference type="EC" id="3.4.22.-" evidence="11"/>
<comment type="catalytic activity">
    <reaction evidence="10">
        <text>[protein]-C-terminal L-amino acid-glycyl-phosphatidylethanolamide + H2O = [protein]-C-terminal L-amino acid-glycine + a 1,2-diacyl-sn-glycero-3-phosphoethanolamine</text>
        <dbReference type="Rhea" id="RHEA:67548"/>
        <dbReference type="Rhea" id="RHEA-COMP:17323"/>
        <dbReference type="Rhea" id="RHEA-COMP:17324"/>
        <dbReference type="ChEBI" id="CHEBI:15377"/>
        <dbReference type="ChEBI" id="CHEBI:64612"/>
        <dbReference type="ChEBI" id="CHEBI:172940"/>
        <dbReference type="ChEBI" id="CHEBI:172941"/>
    </reaction>
    <physiologicalReaction direction="left-to-right" evidence="10">
        <dbReference type="Rhea" id="RHEA:67549"/>
    </physiologicalReaction>
</comment>
<evidence type="ECO:0000256" key="5">
    <source>
        <dbReference type="ARBA" id="ARBA00022670"/>
    </source>
</evidence>
<evidence type="ECO:0000259" key="13">
    <source>
        <dbReference type="Pfam" id="PF03416"/>
    </source>
</evidence>
<dbReference type="SUPFAM" id="SSF54001">
    <property type="entry name" value="Cysteine proteinases"/>
    <property type="match status" value="1"/>
</dbReference>
<dbReference type="InterPro" id="IPR005078">
    <property type="entry name" value="Peptidase_C54"/>
</dbReference>
<evidence type="ECO:0000256" key="7">
    <source>
        <dbReference type="ARBA" id="ARBA00022807"/>
    </source>
</evidence>
<dbReference type="EMBL" id="JARJCW010000033">
    <property type="protein sequence ID" value="KAJ7208547.1"/>
    <property type="molecule type" value="Genomic_DNA"/>
</dbReference>
<accession>A0AAD6VCD1</accession>
<evidence type="ECO:0000256" key="10">
    <source>
        <dbReference type="ARBA" id="ARBA00029362"/>
    </source>
</evidence>
<dbReference type="GO" id="GO:0000045">
    <property type="term" value="P:autophagosome assembly"/>
    <property type="evidence" value="ECO:0007669"/>
    <property type="project" value="TreeGrafter"/>
</dbReference>
<keyword evidence="4 11" id="KW-0963">Cytoplasm</keyword>
<feature type="compositionally biased region" description="Polar residues" evidence="12">
    <location>
        <begin position="354"/>
        <end position="370"/>
    </location>
</feature>
<dbReference type="GO" id="GO:0004197">
    <property type="term" value="F:cysteine-type endopeptidase activity"/>
    <property type="evidence" value="ECO:0007669"/>
    <property type="project" value="TreeGrafter"/>
</dbReference>
<evidence type="ECO:0000256" key="12">
    <source>
        <dbReference type="SAM" id="MobiDB-lite"/>
    </source>
</evidence>
<dbReference type="GO" id="GO:0016485">
    <property type="term" value="P:protein processing"/>
    <property type="evidence" value="ECO:0007669"/>
    <property type="project" value="TreeGrafter"/>
</dbReference>
<keyword evidence="3" id="KW-0813">Transport</keyword>
<evidence type="ECO:0000256" key="3">
    <source>
        <dbReference type="ARBA" id="ARBA00022448"/>
    </source>
</evidence>
<keyword evidence="7" id="KW-0788">Thiol protease</keyword>
<feature type="domain" description="Peptidase C54 catalytic" evidence="13">
    <location>
        <begin position="203"/>
        <end position="348"/>
    </location>
</feature>
<gene>
    <name evidence="14" type="ORF">GGX14DRAFT_633329</name>
</gene>
<evidence type="ECO:0000256" key="11">
    <source>
        <dbReference type="RuleBase" id="RU363115"/>
    </source>
</evidence>
<keyword evidence="11" id="KW-0539">Nucleus</keyword>
<comment type="subcellular location">
    <subcellularLocation>
        <location evidence="11">Nucleus</location>
    </subcellularLocation>
    <subcellularLocation>
        <location evidence="11">Cytoplasm</location>
    </subcellularLocation>
    <subcellularLocation>
        <location evidence="1">Preautophagosomal structure</location>
    </subcellularLocation>
</comment>
<evidence type="ECO:0000256" key="6">
    <source>
        <dbReference type="ARBA" id="ARBA00022801"/>
    </source>
</evidence>
<proteinExistence type="inferred from homology"/>
<dbReference type="PANTHER" id="PTHR22624:SF49">
    <property type="entry name" value="CYSTEINE PROTEASE"/>
    <property type="match status" value="1"/>
</dbReference>
<dbReference type="InterPro" id="IPR038765">
    <property type="entry name" value="Papain-like_cys_pep_sf"/>
</dbReference>
<dbReference type="GO" id="GO:0005634">
    <property type="term" value="C:nucleus"/>
    <property type="evidence" value="ECO:0007669"/>
    <property type="project" value="UniProtKB-SubCell"/>
</dbReference>
<feature type="region of interest" description="Disordered" evidence="12">
    <location>
        <begin position="342"/>
        <end position="378"/>
    </location>
</feature>
<name>A0AAD6VCD1_9AGAR</name>
<comment type="function">
    <text evidence="11">Required for selective autophagic degradation of the nucleus (nucleophagy) as well as for mitophagy which contributes to regulate mitochondrial quantity and quality by eliminating the mitochondria to a basal level to fulfill cellular energy requirements and preventing excess ROS production.</text>
</comment>
<evidence type="ECO:0000256" key="2">
    <source>
        <dbReference type="ARBA" id="ARBA00010958"/>
    </source>
</evidence>
<evidence type="ECO:0000313" key="14">
    <source>
        <dbReference type="EMBL" id="KAJ7208547.1"/>
    </source>
</evidence>
<keyword evidence="6 11" id="KW-0378">Hydrolase</keyword>
<dbReference type="GO" id="GO:0015031">
    <property type="term" value="P:protein transport"/>
    <property type="evidence" value="ECO:0007669"/>
    <property type="project" value="UniProtKB-KW"/>
</dbReference>
<dbReference type="GO" id="GO:0000423">
    <property type="term" value="P:mitophagy"/>
    <property type="evidence" value="ECO:0007669"/>
    <property type="project" value="TreeGrafter"/>
</dbReference>
<evidence type="ECO:0000313" key="15">
    <source>
        <dbReference type="Proteomes" id="UP001219525"/>
    </source>
</evidence>
<comment type="caution">
    <text evidence="14">The sequence shown here is derived from an EMBL/GenBank/DDBJ whole genome shotgun (WGS) entry which is preliminary data.</text>
</comment>
<reference evidence="14" key="1">
    <citation type="submission" date="2023-03" db="EMBL/GenBank/DDBJ databases">
        <title>Massive genome expansion in bonnet fungi (Mycena s.s.) driven by repeated elements and novel gene families across ecological guilds.</title>
        <authorList>
            <consortium name="Lawrence Berkeley National Laboratory"/>
            <person name="Harder C.B."/>
            <person name="Miyauchi S."/>
            <person name="Viragh M."/>
            <person name="Kuo A."/>
            <person name="Thoen E."/>
            <person name="Andreopoulos B."/>
            <person name="Lu D."/>
            <person name="Skrede I."/>
            <person name="Drula E."/>
            <person name="Henrissat B."/>
            <person name="Morin E."/>
            <person name="Kohler A."/>
            <person name="Barry K."/>
            <person name="LaButti K."/>
            <person name="Morin E."/>
            <person name="Salamov A."/>
            <person name="Lipzen A."/>
            <person name="Mereny Z."/>
            <person name="Hegedus B."/>
            <person name="Baldrian P."/>
            <person name="Stursova M."/>
            <person name="Weitz H."/>
            <person name="Taylor A."/>
            <person name="Grigoriev I.V."/>
            <person name="Nagy L.G."/>
            <person name="Martin F."/>
            <person name="Kauserud H."/>
        </authorList>
    </citation>
    <scope>NUCLEOTIDE SEQUENCE</scope>
    <source>
        <strain evidence="14">9144</strain>
    </source>
</reference>
<keyword evidence="5 11" id="KW-0645">Protease</keyword>
<dbReference type="GO" id="GO:0035973">
    <property type="term" value="P:aggrephagy"/>
    <property type="evidence" value="ECO:0007669"/>
    <property type="project" value="TreeGrafter"/>
</dbReference>
<sequence>MRRKATAGRDAWYTAQAADNNPRNLQTSACFTRQPYVLAYVLLGDMTTVPDCSATSFKLSTTSNGCETPEQPSPGPPRSPIILEALDQTTQSCSCDQSMRDRVSRLRGLAILRKLLPVSDAAIRALAEAIANLEPYADQALRRRLFYLIWATCVRSSEPPQTPVFHTIVPTAYPGRPRGARAPSVVVLRLAVRPVQRPPHGARGKGMGMRFGPSAAASALQSLVNGSPACGLGVCVATDSTLFQSEVFAASHPADALLRTRLEPPSRGARPRGVVVAKPETRAGDQPVLLLLGIRLDLDGMVYTCSQSVGVAGGRSSSYYFVGAQGDGLFYLDPHHWRPAVPPRPFLDDDGHSPGSQTHDTLRRSPSSEAASRGGPMESRLVHARGSSLSPDVAHRHGHGYGQGWGQALMKDEPVVLPCSGVARAASSGRGHAGGHLTSAEEAHNSRAYSVRTCGRTHWLSGPRRGGVAGFAPAGGRGALFRFERCLRAERSLQLPRTIFVIQDEPPAWPGADDDEMGLGSIFDPEDAADAGATMTMRMQSLAHRTLRPMHHIPTVLVRRMASPASAFPPIHPHSNSDSTTHSQSTMSSASARSEVDTADDPVAPITPLPGSSFDLSEGPPLPIKAAGADADLDGGGDDFVDAGGGIVSRLRLAPEPS</sequence>
<dbReference type="GO" id="GO:0034727">
    <property type="term" value="P:piecemeal microautophagy of the nucleus"/>
    <property type="evidence" value="ECO:0007669"/>
    <property type="project" value="TreeGrafter"/>
</dbReference>
<keyword evidence="15" id="KW-1185">Reference proteome</keyword>
<evidence type="ECO:0000256" key="1">
    <source>
        <dbReference type="ARBA" id="ARBA00004329"/>
    </source>
</evidence>
<dbReference type="InterPro" id="IPR046792">
    <property type="entry name" value="Peptidase_C54_cat"/>
</dbReference>